<dbReference type="OMA" id="ECIKLMV"/>
<feature type="non-terminal residue" evidence="1">
    <location>
        <position position="76"/>
    </location>
</feature>
<dbReference type="AlphaFoldDB" id="E9JCR1"/>
<accession>E9JCR1</accession>
<proteinExistence type="predicted"/>
<protein>
    <submittedName>
        <fullName evidence="1">Uncharacterized protein</fullName>
    </submittedName>
</protein>
<dbReference type="HOGENOM" id="CLU_2657589_0_0_1"/>
<organism>
    <name type="scientific">Solenopsis invicta</name>
    <name type="common">Red imported fire ant</name>
    <name type="synonym">Solenopsis wagneri</name>
    <dbReference type="NCBI Taxonomy" id="13686"/>
    <lineage>
        <taxon>Eukaryota</taxon>
        <taxon>Metazoa</taxon>
        <taxon>Ecdysozoa</taxon>
        <taxon>Arthropoda</taxon>
        <taxon>Hexapoda</taxon>
        <taxon>Insecta</taxon>
        <taxon>Pterygota</taxon>
        <taxon>Neoptera</taxon>
        <taxon>Endopterygota</taxon>
        <taxon>Hymenoptera</taxon>
        <taxon>Apocrita</taxon>
        <taxon>Aculeata</taxon>
        <taxon>Formicoidea</taxon>
        <taxon>Formicidae</taxon>
        <taxon>Myrmicinae</taxon>
        <taxon>Solenopsis</taxon>
    </lineage>
</organism>
<dbReference type="EMBL" id="GL771859">
    <property type="protein sequence ID" value="EFZ09394.1"/>
    <property type="molecule type" value="Genomic_DNA"/>
</dbReference>
<evidence type="ECO:0000313" key="1">
    <source>
        <dbReference type="EMBL" id="EFZ09394.1"/>
    </source>
</evidence>
<name>E9JCR1_SOLIN</name>
<sequence length="76" mass="8488">MIDTRAAPNVIKRPSVHPNMKIRDPVLLSGITSGRVKTLECIKLMVMGHPVTLYMVPDNFPIAGRNPRIRIPARCL</sequence>
<reference evidence="1" key="1">
    <citation type="journal article" date="2011" name="Proc. Natl. Acad. Sci. U.S.A.">
        <title>The genome of the fire ant Solenopsis invicta.</title>
        <authorList>
            <person name="Wurm Y."/>
            <person name="Wang J."/>
            <person name="Riba-Grognuz O."/>
            <person name="Corona M."/>
            <person name="Nygaard S."/>
            <person name="Hunt B.G."/>
            <person name="Ingram K.K."/>
            <person name="Falquet L."/>
            <person name="Nipitwattanaphon M."/>
            <person name="Gotzek D."/>
            <person name="Dijkstra M.B."/>
            <person name="Oettler J."/>
            <person name="Comtesse F."/>
            <person name="Shih C.J."/>
            <person name="Wu W.J."/>
            <person name="Yang C.C."/>
            <person name="Thomas J."/>
            <person name="Beaudoing E."/>
            <person name="Pradervand S."/>
            <person name="Flegel V."/>
            <person name="Cook E.D."/>
            <person name="Fabbretti R."/>
            <person name="Stockinger H."/>
            <person name="Long L."/>
            <person name="Farmerie W.G."/>
            <person name="Oakey J."/>
            <person name="Boomsma J.J."/>
            <person name="Pamilo P."/>
            <person name="Yi S.V."/>
            <person name="Heinze J."/>
            <person name="Goodisman M.A."/>
            <person name="Farinelli L."/>
            <person name="Harshman K."/>
            <person name="Hulo N."/>
            <person name="Cerutti L."/>
            <person name="Xenarios I."/>
            <person name="Shoemaker D."/>
            <person name="Keller L."/>
        </authorList>
    </citation>
    <scope>NUCLEOTIDE SEQUENCE [LARGE SCALE GENOMIC DNA]</scope>
</reference>
<gene>
    <name evidence="1" type="ORF">SINV_06614</name>
</gene>